<name>C1DML6_AZOVD</name>
<dbReference type="KEGG" id="avn:Avin_08010"/>
<dbReference type="HOGENOM" id="CLU_2876047_0_0_6"/>
<dbReference type="EMBL" id="CP001157">
    <property type="protein sequence ID" value="ACO77046.1"/>
    <property type="molecule type" value="Genomic_DNA"/>
</dbReference>
<evidence type="ECO:0000313" key="1">
    <source>
        <dbReference type="EMBL" id="ACO77046.1"/>
    </source>
</evidence>
<dbReference type="AlphaFoldDB" id="C1DML6"/>
<evidence type="ECO:0000313" key="2">
    <source>
        <dbReference type="Proteomes" id="UP000002424"/>
    </source>
</evidence>
<dbReference type="STRING" id="322710.Avin_08010"/>
<protein>
    <submittedName>
        <fullName evidence="1">Uncharacterized protein</fullName>
    </submittedName>
</protein>
<proteinExistence type="predicted"/>
<accession>C1DML6</accession>
<keyword evidence="2" id="KW-1185">Reference proteome</keyword>
<organism evidence="1 2">
    <name type="scientific">Azotobacter vinelandii (strain DJ / ATCC BAA-1303)</name>
    <dbReference type="NCBI Taxonomy" id="322710"/>
    <lineage>
        <taxon>Bacteria</taxon>
        <taxon>Pseudomonadati</taxon>
        <taxon>Pseudomonadota</taxon>
        <taxon>Gammaproteobacteria</taxon>
        <taxon>Pseudomonadales</taxon>
        <taxon>Pseudomonadaceae</taxon>
        <taxon>Azotobacter</taxon>
    </lineage>
</organism>
<gene>
    <name evidence="1" type="ordered locus">Avin_08010</name>
</gene>
<dbReference type="Proteomes" id="UP000002424">
    <property type="component" value="Chromosome"/>
</dbReference>
<sequence>MGIPHGILLILVVLSFGGVRKSTSADGYSKGCARVPRPQCLCGFAAAFRGWDGIPCDRVETGV</sequence>
<dbReference type="EnsemblBacteria" id="ACO77046">
    <property type="protein sequence ID" value="ACO77046"/>
    <property type="gene ID" value="Avin_08010"/>
</dbReference>
<reference evidence="1 2" key="1">
    <citation type="journal article" date="2009" name="J. Bacteriol.">
        <title>Genome sequence of Azotobacter vinelandii, an obligate aerobe specialized to support diverse anaerobic metabolic processes.</title>
        <authorList>
            <person name="Setubal J.C."/>
            <person name="dos Santos P."/>
            <person name="Goldman B.S."/>
            <person name="Ertesvag H."/>
            <person name="Espin G."/>
            <person name="Rubio L.M."/>
            <person name="Valla S."/>
            <person name="Almeida N.F."/>
            <person name="Balasubramanian D."/>
            <person name="Cromes L."/>
            <person name="Curatti L."/>
            <person name="Du Z."/>
            <person name="Godsy E."/>
            <person name="Goodner B."/>
            <person name="Hellner-Burris K."/>
            <person name="Hernandez J.A."/>
            <person name="Houmiel K."/>
            <person name="Imperial J."/>
            <person name="Kennedy C."/>
            <person name="Larson T.J."/>
            <person name="Latreille P."/>
            <person name="Ligon L.S."/>
            <person name="Lu J."/>
            <person name="Maerk M."/>
            <person name="Miller N.M."/>
            <person name="Norton S."/>
            <person name="O'Carroll I.P."/>
            <person name="Paulsen I."/>
            <person name="Raulfs E.C."/>
            <person name="Roemer R."/>
            <person name="Rosser J."/>
            <person name="Segura D."/>
            <person name="Slater S."/>
            <person name="Stricklin S.L."/>
            <person name="Studholme D.J."/>
            <person name="Sun J."/>
            <person name="Viana C.J."/>
            <person name="Wallin E."/>
            <person name="Wang B."/>
            <person name="Wheeler C."/>
            <person name="Zhu H."/>
            <person name="Dean D.R."/>
            <person name="Dixon R."/>
            <person name="Wood D."/>
        </authorList>
    </citation>
    <scope>NUCLEOTIDE SEQUENCE [LARGE SCALE GENOMIC DNA]</scope>
    <source>
        <strain evidence="2">DJ / ATCC BAA-1303</strain>
    </source>
</reference>